<keyword evidence="5 7" id="KW-1133">Transmembrane helix</keyword>
<dbReference type="InterPro" id="IPR011701">
    <property type="entry name" value="MFS"/>
</dbReference>
<name>A0A7H2BN45_9MICC</name>
<dbReference type="Pfam" id="PF07690">
    <property type="entry name" value="MFS_1"/>
    <property type="match status" value="1"/>
</dbReference>
<evidence type="ECO:0000256" key="2">
    <source>
        <dbReference type="ARBA" id="ARBA00022448"/>
    </source>
</evidence>
<feature type="domain" description="Major facilitator superfamily (MFS) profile" evidence="8">
    <location>
        <begin position="1"/>
        <end position="481"/>
    </location>
</feature>
<evidence type="ECO:0000256" key="6">
    <source>
        <dbReference type="ARBA" id="ARBA00023136"/>
    </source>
</evidence>
<feature type="transmembrane region" description="Helical" evidence="7">
    <location>
        <begin position="314"/>
        <end position="332"/>
    </location>
</feature>
<gene>
    <name evidence="9" type="ORF">IDM48_10600</name>
</gene>
<feature type="transmembrane region" description="Helical" evidence="7">
    <location>
        <begin position="248"/>
        <end position="270"/>
    </location>
</feature>
<dbReference type="AlphaFoldDB" id="A0A7H2BN45"/>
<dbReference type="Gene3D" id="1.20.1720.10">
    <property type="entry name" value="Multidrug resistance protein D"/>
    <property type="match status" value="1"/>
</dbReference>
<keyword evidence="4 7" id="KW-0812">Transmembrane</keyword>
<feature type="transmembrane region" description="Helical" evidence="7">
    <location>
        <begin position="211"/>
        <end position="228"/>
    </location>
</feature>
<dbReference type="CDD" id="cd17321">
    <property type="entry name" value="MFS_MMR_MDR_like"/>
    <property type="match status" value="1"/>
</dbReference>
<evidence type="ECO:0000256" key="1">
    <source>
        <dbReference type="ARBA" id="ARBA00004651"/>
    </source>
</evidence>
<dbReference type="GO" id="GO:0005886">
    <property type="term" value="C:plasma membrane"/>
    <property type="evidence" value="ECO:0007669"/>
    <property type="project" value="UniProtKB-SubCell"/>
</dbReference>
<comment type="subcellular location">
    <subcellularLocation>
        <location evidence="1">Cell membrane</location>
        <topology evidence="1">Multi-pass membrane protein</topology>
    </subcellularLocation>
</comment>
<protein>
    <submittedName>
        <fullName evidence="9">MFS transporter</fullName>
    </submittedName>
</protein>
<evidence type="ECO:0000256" key="7">
    <source>
        <dbReference type="SAM" id="Phobius"/>
    </source>
</evidence>
<evidence type="ECO:0000256" key="3">
    <source>
        <dbReference type="ARBA" id="ARBA00022475"/>
    </source>
</evidence>
<evidence type="ECO:0000313" key="10">
    <source>
        <dbReference type="Proteomes" id="UP000516421"/>
    </source>
</evidence>
<feature type="transmembrane region" description="Helical" evidence="7">
    <location>
        <begin position="120"/>
        <end position="143"/>
    </location>
</feature>
<dbReference type="PANTHER" id="PTHR42718">
    <property type="entry name" value="MAJOR FACILITATOR SUPERFAMILY MULTIDRUG TRANSPORTER MFSC"/>
    <property type="match status" value="1"/>
</dbReference>
<feature type="transmembrane region" description="Helical" evidence="7">
    <location>
        <begin position="33"/>
        <end position="50"/>
    </location>
</feature>
<proteinExistence type="predicted"/>
<sequence>MLPVLLVSVDNTVLSFAIPSIARALEPTGTQQLWIIDSYSLVLAGLLVPMGSMGDRIGRKKLLIIGCTGFALVSGFAAFSPSAGWLIAARATLGFFGAMLMPSTLSLIRNIFENPNERRTAIAIWASMFSAGAALGPIVGGFLLEHFEWGSVFLMAIPVLIPFLICAPLVLPESKDPHPGPVDGISIVLVMAAMIPVVFAIKHFAAAGVDAVGPLMLILGVVCGWLFVRRQIRRTVPMLDVRLFTNKVFTGAILANLLSVLSMTGFIFFVSQHLQMVSGLSPMDAGIFLLPGLLLTIVAGLGVVRFVPRIHPAVIVAGSLLVNALGYLVVALTDNASTNAGLMIAFILLGIGVGAGETISNDLILASVPPEKAGAASAISETSYEVGAVLGTAVLGGILTAVYRMNVQVPSQLTEAQANSAHETLGGAVHTAQEVGGDVGSQLLLSAQHAFDAGVVWTAAISVGIMTVASALTYFMVRKAETE</sequence>
<dbReference type="RefSeq" id="WP_190618784.1">
    <property type="nucleotide sequence ID" value="NZ_CP061538.1"/>
</dbReference>
<feature type="transmembrane region" description="Helical" evidence="7">
    <location>
        <begin position="62"/>
        <end position="79"/>
    </location>
</feature>
<feature type="transmembrane region" description="Helical" evidence="7">
    <location>
        <begin position="285"/>
        <end position="307"/>
    </location>
</feature>
<evidence type="ECO:0000256" key="5">
    <source>
        <dbReference type="ARBA" id="ARBA00022989"/>
    </source>
</evidence>
<dbReference type="SUPFAM" id="SSF103473">
    <property type="entry name" value="MFS general substrate transporter"/>
    <property type="match status" value="1"/>
</dbReference>
<dbReference type="KEGG" id="rama:IDM48_10600"/>
<keyword evidence="2" id="KW-0813">Transport</keyword>
<dbReference type="EMBL" id="CP061538">
    <property type="protein sequence ID" value="QNV41091.1"/>
    <property type="molecule type" value="Genomic_DNA"/>
</dbReference>
<dbReference type="PANTHER" id="PTHR42718:SF47">
    <property type="entry name" value="METHYL VIOLOGEN RESISTANCE PROTEIN SMVA"/>
    <property type="match status" value="1"/>
</dbReference>
<feature type="transmembrane region" description="Helical" evidence="7">
    <location>
        <begin position="85"/>
        <end position="108"/>
    </location>
</feature>
<feature type="transmembrane region" description="Helical" evidence="7">
    <location>
        <begin position="344"/>
        <end position="365"/>
    </location>
</feature>
<dbReference type="InterPro" id="IPR020846">
    <property type="entry name" value="MFS_dom"/>
</dbReference>
<keyword evidence="6 7" id="KW-0472">Membrane</keyword>
<dbReference type="GO" id="GO:0022857">
    <property type="term" value="F:transmembrane transporter activity"/>
    <property type="evidence" value="ECO:0007669"/>
    <property type="project" value="InterPro"/>
</dbReference>
<feature type="transmembrane region" description="Helical" evidence="7">
    <location>
        <begin position="455"/>
        <end position="477"/>
    </location>
</feature>
<dbReference type="PROSITE" id="PS50850">
    <property type="entry name" value="MFS"/>
    <property type="match status" value="1"/>
</dbReference>
<evidence type="ECO:0000259" key="8">
    <source>
        <dbReference type="PROSITE" id="PS50850"/>
    </source>
</evidence>
<keyword evidence="10" id="KW-1185">Reference proteome</keyword>
<feature type="transmembrane region" description="Helical" evidence="7">
    <location>
        <begin position="149"/>
        <end position="172"/>
    </location>
</feature>
<dbReference type="InterPro" id="IPR036259">
    <property type="entry name" value="MFS_trans_sf"/>
</dbReference>
<evidence type="ECO:0000256" key="4">
    <source>
        <dbReference type="ARBA" id="ARBA00022692"/>
    </source>
</evidence>
<evidence type="ECO:0000313" key="9">
    <source>
        <dbReference type="EMBL" id="QNV41091.1"/>
    </source>
</evidence>
<keyword evidence="3" id="KW-1003">Cell membrane</keyword>
<dbReference type="Gene3D" id="1.20.1250.20">
    <property type="entry name" value="MFS general substrate transporter like domains"/>
    <property type="match status" value="1"/>
</dbReference>
<feature type="transmembrane region" description="Helical" evidence="7">
    <location>
        <begin position="386"/>
        <end position="405"/>
    </location>
</feature>
<reference evidence="9 10" key="1">
    <citation type="submission" date="2020-09" db="EMBL/GenBank/DDBJ databases">
        <title>Investigation of environmental microbe.</title>
        <authorList>
            <person name="Ou Y."/>
            <person name="Kang Q."/>
        </authorList>
    </citation>
    <scope>NUCLEOTIDE SEQUENCE [LARGE SCALE GENOMIC DNA]</scope>
    <source>
        <strain evidence="9 10">KJZ-9</strain>
    </source>
</reference>
<accession>A0A7H2BN45</accession>
<feature type="transmembrane region" description="Helical" evidence="7">
    <location>
        <begin position="184"/>
        <end position="205"/>
    </location>
</feature>
<organism evidence="9 10">
    <name type="scientific">Rothia amarae</name>
    <dbReference type="NCBI Taxonomy" id="169480"/>
    <lineage>
        <taxon>Bacteria</taxon>
        <taxon>Bacillati</taxon>
        <taxon>Actinomycetota</taxon>
        <taxon>Actinomycetes</taxon>
        <taxon>Micrococcales</taxon>
        <taxon>Micrococcaceae</taxon>
        <taxon>Rothia</taxon>
    </lineage>
</organism>
<dbReference type="Proteomes" id="UP000516421">
    <property type="component" value="Chromosome"/>
</dbReference>